<dbReference type="InterPro" id="IPR023753">
    <property type="entry name" value="FAD/NAD-binding_dom"/>
</dbReference>
<feature type="domain" description="FAD/NAD(P)-binding" evidence="1">
    <location>
        <begin position="5"/>
        <end position="61"/>
    </location>
</feature>
<evidence type="ECO:0000313" key="3">
    <source>
        <dbReference type="Proteomes" id="UP001501020"/>
    </source>
</evidence>
<name>A0ABN3AJ24_9ACTN</name>
<evidence type="ECO:0000313" key="2">
    <source>
        <dbReference type="EMBL" id="GAA2170725.1"/>
    </source>
</evidence>
<dbReference type="RefSeq" id="WP_344284798.1">
    <property type="nucleotide sequence ID" value="NZ_BAAAMR010000204.1"/>
</dbReference>
<organism evidence="2 3">
    <name type="scientific">Actinomadura napierensis</name>
    <dbReference type="NCBI Taxonomy" id="267854"/>
    <lineage>
        <taxon>Bacteria</taxon>
        <taxon>Bacillati</taxon>
        <taxon>Actinomycetota</taxon>
        <taxon>Actinomycetes</taxon>
        <taxon>Streptosporangiales</taxon>
        <taxon>Thermomonosporaceae</taxon>
        <taxon>Actinomadura</taxon>
    </lineage>
</organism>
<keyword evidence="3" id="KW-1185">Reference proteome</keyword>
<sequence length="82" mass="8649">MVSGRIVIVGAGLSGLRTAERLRRLGYDGPLTLVGAETHEPYDRPPLSKSLLVQEDVPEQGVPLRNAAGAENIIRAGESPCG</sequence>
<comment type="caution">
    <text evidence="2">The sequence shown here is derived from an EMBL/GenBank/DDBJ whole genome shotgun (WGS) entry which is preliminary data.</text>
</comment>
<protein>
    <recommendedName>
        <fullName evidence="1">FAD/NAD(P)-binding domain-containing protein</fullName>
    </recommendedName>
</protein>
<gene>
    <name evidence="2" type="ORF">GCM10009727_95340</name>
</gene>
<dbReference type="Proteomes" id="UP001501020">
    <property type="component" value="Unassembled WGS sequence"/>
</dbReference>
<dbReference type="EMBL" id="BAAAMR010000204">
    <property type="protein sequence ID" value="GAA2170725.1"/>
    <property type="molecule type" value="Genomic_DNA"/>
</dbReference>
<accession>A0ABN3AJ24</accession>
<dbReference type="SUPFAM" id="SSF51905">
    <property type="entry name" value="FAD/NAD(P)-binding domain"/>
    <property type="match status" value="1"/>
</dbReference>
<dbReference type="Gene3D" id="3.50.50.60">
    <property type="entry name" value="FAD/NAD(P)-binding domain"/>
    <property type="match status" value="1"/>
</dbReference>
<reference evidence="2 3" key="1">
    <citation type="journal article" date="2019" name="Int. J. Syst. Evol. Microbiol.">
        <title>The Global Catalogue of Microorganisms (GCM) 10K type strain sequencing project: providing services to taxonomists for standard genome sequencing and annotation.</title>
        <authorList>
            <consortium name="The Broad Institute Genomics Platform"/>
            <consortium name="The Broad Institute Genome Sequencing Center for Infectious Disease"/>
            <person name="Wu L."/>
            <person name="Ma J."/>
        </authorList>
    </citation>
    <scope>NUCLEOTIDE SEQUENCE [LARGE SCALE GENOMIC DNA]</scope>
    <source>
        <strain evidence="2 3">JCM 13850</strain>
    </source>
</reference>
<dbReference type="InterPro" id="IPR036188">
    <property type="entry name" value="FAD/NAD-bd_sf"/>
</dbReference>
<evidence type="ECO:0000259" key="1">
    <source>
        <dbReference type="Pfam" id="PF07992"/>
    </source>
</evidence>
<proteinExistence type="predicted"/>
<dbReference type="Pfam" id="PF07992">
    <property type="entry name" value="Pyr_redox_2"/>
    <property type="match status" value="1"/>
</dbReference>